<dbReference type="InterPro" id="IPR036874">
    <property type="entry name" value="Carbonic_anhydrase_sf"/>
</dbReference>
<dbReference type="Proteomes" id="UP000015523">
    <property type="component" value="Unassembled WGS sequence"/>
</dbReference>
<organism evidence="8 9">
    <name type="scientific">Sphingobium ummariense RL-3</name>
    <dbReference type="NCBI Taxonomy" id="1346791"/>
    <lineage>
        <taxon>Bacteria</taxon>
        <taxon>Pseudomonadati</taxon>
        <taxon>Pseudomonadota</taxon>
        <taxon>Alphaproteobacteria</taxon>
        <taxon>Sphingomonadales</taxon>
        <taxon>Sphingomonadaceae</taxon>
        <taxon>Sphingobium</taxon>
    </lineage>
</organism>
<dbReference type="AlphaFoldDB" id="T0KAC1"/>
<dbReference type="RefSeq" id="WP_021319628.1">
    <property type="nucleotide sequence ID" value="NZ_AUWY01000121.1"/>
</dbReference>
<comment type="cofactor">
    <cofactor evidence="6">
        <name>Zn(2+)</name>
        <dbReference type="ChEBI" id="CHEBI:29105"/>
    </cofactor>
    <text evidence="6">Binds 1 zinc ion per subunit.</text>
</comment>
<evidence type="ECO:0000256" key="6">
    <source>
        <dbReference type="PIRSR" id="PIRSR601765-1"/>
    </source>
</evidence>
<accession>T0KAC1</accession>
<name>T0KAC1_9SPHN</name>
<dbReference type="PANTHER" id="PTHR11002:SF76">
    <property type="entry name" value="CARBONIC ANHYDRASE"/>
    <property type="match status" value="1"/>
</dbReference>
<dbReference type="OrthoDB" id="9797527at2"/>
<protein>
    <recommendedName>
        <fullName evidence="7">Carbonic anhydrase</fullName>
        <ecNumber evidence="7">4.2.1.1</ecNumber>
    </recommendedName>
    <alternativeName>
        <fullName evidence="7">Carbonate dehydratase</fullName>
    </alternativeName>
</protein>
<feature type="binding site" evidence="6">
    <location>
        <position position="101"/>
    </location>
    <ligand>
        <name>Zn(2+)</name>
        <dbReference type="ChEBI" id="CHEBI:29105"/>
    </ligand>
</feature>
<dbReference type="PROSITE" id="PS00705">
    <property type="entry name" value="PROK_CO2_ANHYDRASE_2"/>
    <property type="match status" value="1"/>
</dbReference>
<dbReference type="Gene3D" id="3.40.1050.10">
    <property type="entry name" value="Carbonic anhydrase"/>
    <property type="match status" value="1"/>
</dbReference>
<feature type="binding site" evidence="6">
    <location>
        <position position="98"/>
    </location>
    <ligand>
        <name>Zn(2+)</name>
        <dbReference type="ChEBI" id="CHEBI:29105"/>
    </ligand>
</feature>
<proteinExistence type="inferred from homology"/>
<dbReference type="STRING" id="1346791.M529_20180"/>
<reference evidence="8 9" key="1">
    <citation type="journal article" date="2013" name="Genome Announc.">
        <title>Draft Genome Sequence of Sphingobium ummariense Strain RL-3, a Hexachlorocyclohexane-Degrading Bacterium.</title>
        <authorList>
            <person name="Kohli P."/>
            <person name="Dua A."/>
            <person name="Sangwan N."/>
            <person name="Oldach P."/>
            <person name="Khurana J.P."/>
            <person name="Lal R."/>
        </authorList>
    </citation>
    <scope>NUCLEOTIDE SEQUENCE [LARGE SCALE GENOMIC DNA]</scope>
    <source>
        <strain evidence="8 9">RL-3</strain>
    </source>
</reference>
<dbReference type="SMART" id="SM00947">
    <property type="entry name" value="Pro_CA"/>
    <property type="match status" value="1"/>
</dbReference>
<dbReference type="FunFam" id="3.40.1050.10:FF:000001">
    <property type="entry name" value="Carbonic anhydrase"/>
    <property type="match status" value="1"/>
</dbReference>
<evidence type="ECO:0000256" key="1">
    <source>
        <dbReference type="ARBA" id="ARBA00006217"/>
    </source>
</evidence>
<keyword evidence="4 7" id="KW-0456">Lyase</keyword>
<dbReference type="PANTHER" id="PTHR11002">
    <property type="entry name" value="CARBONIC ANHYDRASE"/>
    <property type="match status" value="1"/>
</dbReference>
<dbReference type="InterPro" id="IPR001765">
    <property type="entry name" value="Carbonic_anhydrase"/>
</dbReference>
<keyword evidence="9" id="KW-1185">Reference proteome</keyword>
<dbReference type="EMBL" id="AUWY01000121">
    <property type="protein sequence ID" value="EQB30383.1"/>
    <property type="molecule type" value="Genomic_DNA"/>
</dbReference>
<feature type="binding site" evidence="6">
    <location>
        <position position="42"/>
    </location>
    <ligand>
        <name>Zn(2+)</name>
        <dbReference type="ChEBI" id="CHEBI:29105"/>
    </ligand>
</feature>
<evidence type="ECO:0000313" key="9">
    <source>
        <dbReference type="Proteomes" id="UP000015523"/>
    </source>
</evidence>
<dbReference type="EC" id="4.2.1.1" evidence="7"/>
<comment type="caution">
    <text evidence="8">The sequence shown here is derived from an EMBL/GenBank/DDBJ whole genome shotgun (WGS) entry which is preliminary data.</text>
</comment>
<dbReference type="CDD" id="cd00883">
    <property type="entry name" value="beta_CA_cladeA"/>
    <property type="match status" value="1"/>
</dbReference>
<dbReference type="GO" id="GO:0004089">
    <property type="term" value="F:carbonate dehydratase activity"/>
    <property type="evidence" value="ECO:0007669"/>
    <property type="project" value="UniProtKB-UniRule"/>
</dbReference>
<sequence length="227" mass="25595">MKNYKQLLLANRAWAIELIEEKPDFFERQSHGQKPEFLWIGCSDSRVSPEQMTMTPPGGMFLHRNIANLVNDDDLNLMSVLQYAVTVLGVKHLIVCGHYGCGGIKAALDGGTTGPVDEWLQTARDVANDHWEELGNQPTPETKVNRFVEFNVRDQLINLARTVTVQDAFAKKQDLWLHGWVYDIRDGRIKPLMEIDRHTALEAVPHPRRVLLSNDEVAAAPESAADD</sequence>
<evidence type="ECO:0000256" key="4">
    <source>
        <dbReference type="ARBA" id="ARBA00023239"/>
    </source>
</evidence>
<dbReference type="eggNOG" id="COG0288">
    <property type="taxonomic scope" value="Bacteria"/>
</dbReference>
<evidence type="ECO:0000256" key="5">
    <source>
        <dbReference type="ARBA" id="ARBA00048348"/>
    </source>
</evidence>
<dbReference type="Pfam" id="PF00484">
    <property type="entry name" value="Pro_CA"/>
    <property type="match status" value="1"/>
</dbReference>
<comment type="function">
    <text evidence="7">Reversible hydration of carbon dioxide.</text>
</comment>
<dbReference type="GO" id="GO:0015976">
    <property type="term" value="P:carbon utilization"/>
    <property type="evidence" value="ECO:0007669"/>
    <property type="project" value="InterPro"/>
</dbReference>
<feature type="binding site" evidence="6">
    <location>
        <position position="44"/>
    </location>
    <ligand>
        <name>Zn(2+)</name>
        <dbReference type="ChEBI" id="CHEBI:29105"/>
    </ligand>
</feature>
<evidence type="ECO:0000313" key="8">
    <source>
        <dbReference type="EMBL" id="EQB30383.1"/>
    </source>
</evidence>
<dbReference type="SUPFAM" id="SSF53056">
    <property type="entry name" value="beta-carbonic anhydrase, cab"/>
    <property type="match status" value="1"/>
</dbReference>
<dbReference type="PATRIC" id="fig|1346791.3.peg.3900"/>
<evidence type="ECO:0000256" key="2">
    <source>
        <dbReference type="ARBA" id="ARBA00022723"/>
    </source>
</evidence>
<keyword evidence="2 6" id="KW-0479">Metal-binding</keyword>
<gene>
    <name evidence="8" type="ORF">M529_20180</name>
</gene>
<dbReference type="InterPro" id="IPR015892">
    <property type="entry name" value="Carbonic_anhydrase_CS"/>
</dbReference>
<keyword evidence="3 6" id="KW-0862">Zinc</keyword>
<dbReference type="PROSITE" id="PS00704">
    <property type="entry name" value="PROK_CO2_ANHYDRASE_1"/>
    <property type="match status" value="1"/>
</dbReference>
<comment type="similarity">
    <text evidence="1 7">Belongs to the beta-class carbonic anhydrase family.</text>
</comment>
<comment type="catalytic activity">
    <reaction evidence="5 7">
        <text>hydrogencarbonate + H(+) = CO2 + H2O</text>
        <dbReference type="Rhea" id="RHEA:10748"/>
        <dbReference type="ChEBI" id="CHEBI:15377"/>
        <dbReference type="ChEBI" id="CHEBI:15378"/>
        <dbReference type="ChEBI" id="CHEBI:16526"/>
        <dbReference type="ChEBI" id="CHEBI:17544"/>
        <dbReference type="EC" id="4.2.1.1"/>
    </reaction>
</comment>
<evidence type="ECO:0000256" key="3">
    <source>
        <dbReference type="ARBA" id="ARBA00022833"/>
    </source>
</evidence>
<dbReference type="GO" id="GO:0008270">
    <property type="term" value="F:zinc ion binding"/>
    <property type="evidence" value="ECO:0007669"/>
    <property type="project" value="UniProtKB-UniRule"/>
</dbReference>
<evidence type="ECO:0000256" key="7">
    <source>
        <dbReference type="RuleBase" id="RU003956"/>
    </source>
</evidence>